<evidence type="ECO:0000313" key="1">
    <source>
        <dbReference type="EMBL" id="QGK69510.1"/>
    </source>
</evidence>
<dbReference type="AlphaFoldDB" id="A0A5Q3Q6N4"/>
<dbReference type="EMBL" id="CP045929">
    <property type="protein sequence ID" value="QGK69510.1"/>
    <property type="molecule type" value="Genomic_DNA"/>
</dbReference>
<evidence type="ECO:0000313" key="2">
    <source>
        <dbReference type="Proteomes" id="UP000371041"/>
    </source>
</evidence>
<dbReference type="KEGG" id="sace:GIY23_08225"/>
<keyword evidence="2" id="KW-1185">Reference proteome</keyword>
<proteinExistence type="predicted"/>
<gene>
    <name evidence="1" type="ORF">GIY23_08225</name>
</gene>
<name>A0A5Q3Q6N4_9PSEU</name>
<reference evidence="2" key="1">
    <citation type="submission" date="2019-11" db="EMBL/GenBank/DDBJ databases">
        <title>The complete genome sequence of Saccharopolyspora sp. E2A.</title>
        <authorList>
            <person name="Zhang G."/>
        </authorList>
    </citation>
    <scope>NUCLEOTIDE SEQUENCE [LARGE SCALE GENOMIC DNA]</scope>
    <source>
        <strain evidence="2">E2A</strain>
    </source>
</reference>
<organism evidence="1 2">
    <name type="scientific">Allosaccharopolyspora coralli</name>
    <dbReference type="NCBI Taxonomy" id="2665642"/>
    <lineage>
        <taxon>Bacteria</taxon>
        <taxon>Bacillati</taxon>
        <taxon>Actinomycetota</taxon>
        <taxon>Actinomycetes</taxon>
        <taxon>Pseudonocardiales</taxon>
        <taxon>Pseudonocardiaceae</taxon>
        <taxon>Allosaccharopolyspora</taxon>
    </lineage>
</organism>
<accession>A0A5Q3Q6N4</accession>
<dbReference type="Proteomes" id="UP000371041">
    <property type="component" value="Chromosome"/>
</dbReference>
<protein>
    <submittedName>
        <fullName evidence="1">Uncharacterized protein</fullName>
    </submittedName>
</protein>
<sequence>MRDVAMSRAAFVDKPEITAAMREVARSNTGTGVTIENILAAKNEGVRD</sequence>